<evidence type="ECO:0000259" key="4">
    <source>
        <dbReference type="PROSITE" id="PS50887"/>
    </source>
</evidence>
<reference evidence="6" key="1">
    <citation type="submission" date="2020-03" db="EMBL/GenBank/DDBJ databases">
        <title>Complete genome sequence of sulfur-oxidizing bacterium skT11.</title>
        <authorList>
            <person name="Kanda M."/>
            <person name="Kojima H."/>
            <person name="Fukui M."/>
        </authorList>
    </citation>
    <scope>NUCLEOTIDE SEQUENCE [LARGE SCALE GENOMIC DNA]</scope>
    <source>
        <strain evidence="6">skT11</strain>
    </source>
</reference>
<dbReference type="EC" id="2.7.7.65" evidence="1"/>
<keyword evidence="3" id="KW-0175">Coiled coil</keyword>
<dbReference type="InterPro" id="IPR050469">
    <property type="entry name" value="Diguanylate_Cyclase"/>
</dbReference>
<dbReference type="NCBIfam" id="TIGR00254">
    <property type="entry name" value="GGDEF"/>
    <property type="match status" value="1"/>
</dbReference>
<dbReference type="RefSeq" id="WP_173060483.1">
    <property type="nucleotide sequence ID" value="NZ_AP022853.1"/>
</dbReference>
<dbReference type="Proteomes" id="UP000502260">
    <property type="component" value="Chromosome"/>
</dbReference>
<gene>
    <name evidence="5" type="ORF">SKTS_07120</name>
</gene>
<dbReference type="PANTHER" id="PTHR45138:SF9">
    <property type="entry name" value="DIGUANYLATE CYCLASE DGCM-RELATED"/>
    <property type="match status" value="1"/>
</dbReference>
<dbReference type="KEGG" id="slac:SKTS_07120"/>
<dbReference type="Gene3D" id="3.30.70.270">
    <property type="match status" value="1"/>
</dbReference>
<comment type="catalytic activity">
    <reaction evidence="2">
        <text>2 GTP = 3',3'-c-di-GMP + 2 diphosphate</text>
        <dbReference type="Rhea" id="RHEA:24898"/>
        <dbReference type="ChEBI" id="CHEBI:33019"/>
        <dbReference type="ChEBI" id="CHEBI:37565"/>
        <dbReference type="ChEBI" id="CHEBI:58805"/>
        <dbReference type="EC" id="2.7.7.65"/>
    </reaction>
</comment>
<dbReference type="AlphaFoldDB" id="A0A6F8VA00"/>
<sequence>MNTARFAFIPPWLDPLRAVAVAMFDSNGDLIEANEGFRFTLSPEAGYNATQRIAEPTFEALLRMQPDETGLVYTGLINLHIGHGITRAFAGTVYRRNQLFLLAAELDISAFESLSSDNERLNQELDDARKQVSKRNHTLEKLQEEIATLKRNDGLTGLANLKLLDARVSEEIQRWERYRRPLALVLIDLDEFGKINDEFGRKVGDELLQHVATILNGATRTLDLVARYGGQEFAVLLPETNEMGAMIVAERLRMDLESMLILPLLRPLTASFGVALLQPDEKRDAYYARAGRAVKYAKSHGKNCIAMAGVVADCDHLYQSFIQEQNV</sequence>
<organism evidence="5 6">
    <name type="scientific">Sulfurimicrobium lacus</name>
    <dbReference type="NCBI Taxonomy" id="2715678"/>
    <lineage>
        <taxon>Bacteria</taxon>
        <taxon>Pseudomonadati</taxon>
        <taxon>Pseudomonadota</taxon>
        <taxon>Betaproteobacteria</taxon>
        <taxon>Nitrosomonadales</taxon>
        <taxon>Sulfuricellaceae</taxon>
        <taxon>Sulfurimicrobium</taxon>
    </lineage>
</organism>
<feature type="domain" description="GGDEF" evidence="4">
    <location>
        <begin position="180"/>
        <end position="310"/>
    </location>
</feature>
<name>A0A6F8VA00_9PROT</name>
<dbReference type="PROSITE" id="PS50887">
    <property type="entry name" value="GGDEF"/>
    <property type="match status" value="1"/>
</dbReference>
<dbReference type="Pfam" id="PF00990">
    <property type="entry name" value="GGDEF"/>
    <property type="match status" value="1"/>
</dbReference>
<protein>
    <recommendedName>
        <fullName evidence="1">diguanylate cyclase</fullName>
        <ecNumber evidence="1">2.7.7.65</ecNumber>
    </recommendedName>
</protein>
<evidence type="ECO:0000313" key="6">
    <source>
        <dbReference type="Proteomes" id="UP000502260"/>
    </source>
</evidence>
<evidence type="ECO:0000256" key="3">
    <source>
        <dbReference type="SAM" id="Coils"/>
    </source>
</evidence>
<evidence type="ECO:0000256" key="1">
    <source>
        <dbReference type="ARBA" id="ARBA00012528"/>
    </source>
</evidence>
<dbReference type="GO" id="GO:0052621">
    <property type="term" value="F:diguanylate cyclase activity"/>
    <property type="evidence" value="ECO:0007669"/>
    <property type="project" value="UniProtKB-EC"/>
</dbReference>
<dbReference type="InterPro" id="IPR000160">
    <property type="entry name" value="GGDEF_dom"/>
</dbReference>
<dbReference type="FunFam" id="3.30.70.270:FF:000001">
    <property type="entry name" value="Diguanylate cyclase domain protein"/>
    <property type="match status" value="1"/>
</dbReference>
<proteinExistence type="predicted"/>
<evidence type="ECO:0000313" key="5">
    <source>
        <dbReference type="EMBL" id="BCB25826.1"/>
    </source>
</evidence>
<dbReference type="CDD" id="cd01949">
    <property type="entry name" value="GGDEF"/>
    <property type="match status" value="1"/>
</dbReference>
<keyword evidence="6" id="KW-1185">Reference proteome</keyword>
<dbReference type="EMBL" id="AP022853">
    <property type="protein sequence ID" value="BCB25826.1"/>
    <property type="molecule type" value="Genomic_DNA"/>
</dbReference>
<evidence type="ECO:0000256" key="2">
    <source>
        <dbReference type="ARBA" id="ARBA00034247"/>
    </source>
</evidence>
<dbReference type="InterPro" id="IPR029787">
    <property type="entry name" value="Nucleotide_cyclase"/>
</dbReference>
<dbReference type="PANTHER" id="PTHR45138">
    <property type="entry name" value="REGULATORY COMPONENTS OF SENSORY TRANSDUCTION SYSTEM"/>
    <property type="match status" value="1"/>
</dbReference>
<feature type="coiled-coil region" evidence="3">
    <location>
        <begin position="111"/>
        <end position="152"/>
    </location>
</feature>
<dbReference type="InterPro" id="IPR043128">
    <property type="entry name" value="Rev_trsase/Diguanyl_cyclase"/>
</dbReference>
<dbReference type="SMART" id="SM00267">
    <property type="entry name" value="GGDEF"/>
    <property type="match status" value="1"/>
</dbReference>
<accession>A0A6F8VA00</accession>
<dbReference type="SUPFAM" id="SSF55073">
    <property type="entry name" value="Nucleotide cyclase"/>
    <property type="match status" value="1"/>
</dbReference>